<protein>
    <submittedName>
        <fullName evidence="1">DUF2612 domain-containing protein</fullName>
    </submittedName>
</protein>
<dbReference type="EMBL" id="JABBFZ010000027">
    <property type="protein sequence ID" value="NML34959.1"/>
    <property type="molecule type" value="Genomic_DNA"/>
</dbReference>
<sequence>MAAATDYTALITSEHQAAPNFMAMVAAVSQCFVDQINVMQSIPAAFDLDTAVGVQLDAVGLWAGITRQVRAPLNVYFSLDTANLGFDQGSWQGPFDPPGGLVSLDDATFRTLIRAKIAANSWDGTIPGAAAAYANLFTTPGAFVLDSSVLDSGVLTPVSFIFIQDNQDMTMTVGISGAIPSAVLRSLLSGGYLPLRPEGVLANYVVPSVDNTSLFGFDVSNQYIAGFDFGSWAVPA</sequence>
<dbReference type="InterPro" id="IPR021283">
    <property type="entry name" value="Phage_Wedge1"/>
</dbReference>
<comment type="caution">
    <text evidence="1">The sequence shown here is derived from an EMBL/GenBank/DDBJ whole genome shotgun (WGS) entry which is preliminary data.</text>
</comment>
<gene>
    <name evidence="1" type="ORF">HHL14_29565</name>
</gene>
<accession>A0A7Y0A1W5</accession>
<proteinExistence type="predicted"/>
<dbReference type="Pfam" id="PF11041">
    <property type="entry name" value="Phage_Wedge1"/>
    <property type="match status" value="2"/>
</dbReference>
<reference evidence="1 2" key="1">
    <citation type="submission" date="2020-04" db="EMBL/GenBank/DDBJ databases">
        <title>Paraburkholderia sp. G-4-1-8 isolated from soil.</title>
        <authorList>
            <person name="Dahal R.H."/>
        </authorList>
    </citation>
    <scope>NUCLEOTIDE SEQUENCE [LARGE SCALE GENOMIC DNA]</scope>
    <source>
        <strain evidence="1 2">G-4-1-8</strain>
    </source>
</reference>
<evidence type="ECO:0000313" key="2">
    <source>
        <dbReference type="Proteomes" id="UP000583127"/>
    </source>
</evidence>
<dbReference type="AlphaFoldDB" id="A0A7Y0A1W5"/>
<keyword evidence="2" id="KW-1185">Reference proteome</keyword>
<dbReference type="RefSeq" id="WP_169501144.1">
    <property type="nucleotide sequence ID" value="NZ_JABBFZ010000027.1"/>
</dbReference>
<organism evidence="1 2">
    <name type="scientific">Paraburkholderia antibiotica</name>
    <dbReference type="NCBI Taxonomy" id="2728839"/>
    <lineage>
        <taxon>Bacteria</taxon>
        <taxon>Pseudomonadati</taxon>
        <taxon>Pseudomonadota</taxon>
        <taxon>Betaproteobacteria</taxon>
        <taxon>Burkholderiales</taxon>
        <taxon>Burkholderiaceae</taxon>
        <taxon>Paraburkholderia</taxon>
    </lineage>
</organism>
<dbReference type="Proteomes" id="UP000583127">
    <property type="component" value="Unassembled WGS sequence"/>
</dbReference>
<evidence type="ECO:0000313" key="1">
    <source>
        <dbReference type="EMBL" id="NML34959.1"/>
    </source>
</evidence>
<name>A0A7Y0A1W5_9BURK</name>